<keyword evidence="9" id="KW-0812">Transmembrane</keyword>
<organism evidence="11 12">
    <name type="scientific">Trichophyton rubrum</name>
    <name type="common">Athlete's foot fungus</name>
    <name type="synonym">Epidermophyton rubrum</name>
    <dbReference type="NCBI Taxonomy" id="5551"/>
    <lineage>
        <taxon>Eukaryota</taxon>
        <taxon>Fungi</taxon>
        <taxon>Dikarya</taxon>
        <taxon>Ascomycota</taxon>
        <taxon>Pezizomycotina</taxon>
        <taxon>Eurotiomycetes</taxon>
        <taxon>Eurotiomycetidae</taxon>
        <taxon>Onygenales</taxon>
        <taxon>Arthrodermataceae</taxon>
        <taxon>Trichophyton</taxon>
    </lineage>
</organism>
<feature type="active site" description="Nucleophile" evidence="7">
    <location>
        <position position="394"/>
    </location>
</feature>
<gene>
    <name evidence="11" type="ORF">A7C99_0363</name>
</gene>
<evidence type="ECO:0000313" key="11">
    <source>
        <dbReference type="EMBL" id="OAL68422.1"/>
    </source>
</evidence>
<comment type="caution">
    <text evidence="11">The sequence shown here is derived from an EMBL/GenBank/DDBJ whole genome shotgun (WGS) entry which is preliminary data.</text>
</comment>
<evidence type="ECO:0000256" key="7">
    <source>
        <dbReference type="PROSITE-ProRule" id="PRU01393"/>
    </source>
</evidence>
<evidence type="ECO:0000259" key="10">
    <source>
        <dbReference type="PROSITE" id="PS52048"/>
    </source>
</evidence>
<evidence type="ECO:0000313" key="12">
    <source>
        <dbReference type="Proteomes" id="UP000243015"/>
    </source>
</evidence>
<evidence type="ECO:0000256" key="8">
    <source>
        <dbReference type="RuleBase" id="RU361215"/>
    </source>
</evidence>
<dbReference type="GO" id="GO:0006511">
    <property type="term" value="P:ubiquitin-dependent protein catabolic process"/>
    <property type="evidence" value="ECO:0007669"/>
    <property type="project" value="UniProtKB-UniRule"/>
</dbReference>
<sequence>MQFLEDRMSVLSQLFERYPRALTTAATILVVVGAPTAFLLYQHSRLGSKVRHSASRGSLADLPLQDVKSMPESVQDKDAASKTRAVYDVASLSTLGINISPSLAEEEILTRYLRRNMTAFSRFPQAYALSLNCDQSSRKTFKASHIQALNFEPGDVVCGAYTVVCREQDRVEFGMALNQIRGRLVTTLERNDGQITFKTQTVMWQPSDVKAPMPLENPVLKFAHEITSWWMLEAGILVCSVWNILTSTPEVEDAKPKNTEDHDCNRGAHHTGALSCHTIYTVRIAEDFHLLRATLQVGIDMSEEAGGWSTIESDEGVFTALVENLGVRDVQFEELVSLDADTIRSLSPVYGVIFLFKWVSGQSRNTSNPQDGKYDPGAVEDGLFFAAQTIQNACGTQAVLSVILNQDSLSTSIRGIDIGSELRSFKEFTTGFPPDLRGETLSNSARIRSAHNLFARSSPFVDETSRPPPSEEDAELYHFIAYLPFGGKLYELDGLQPHPITHGPCTSDEFPEKVIDVLQRRIGRYPEGEIRFNLMAVVRDLRIRAKEIGDEEMLDREKRKRENWAWENSLRKCNFIDFTGQLLKGVVDMKLKQGTEEYDKWIEDAKKATSQRTETKRSNRLEQ</sequence>
<evidence type="ECO:0000256" key="1">
    <source>
        <dbReference type="ARBA" id="ARBA00000707"/>
    </source>
</evidence>
<evidence type="ECO:0000256" key="9">
    <source>
        <dbReference type="SAM" id="Phobius"/>
    </source>
</evidence>
<dbReference type="AlphaFoldDB" id="A0A178F7E9"/>
<dbReference type="Gene3D" id="3.40.532.10">
    <property type="entry name" value="Peptidase C12, ubiquitin carboxyl-terminal hydrolase"/>
    <property type="match status" value="1"/>
</dbReference>
<dbReference type="SUPFAM" id="SSF54001">
    <property type="entry name" value="Cysteine proteinases"/>
    <property type="match status" value="1"/>
</dbReference>
<feature type="transmembrane region" description="Helical" evidence="9">
    <location>
        <begin position="21"/>
        <end position="41"/>
    </location>
</feature>
<dbReference type="InterPro" id="IPR038765">
    <property type="entry name" value="Papain-like_cys_pep_sf"/>
</dbReference>
<reference evidence="11 12" key="1">
    <citation type="submission" date="2016-05" db="EMBL/GenBank/DDBJ databases">
        <title>Genome sequencing of Trichophyton rubrum CMCC(F)T1i isolated from hair.</title>
        <authorList>
            <person name="Zhan P."/>
            <person name="Tao Y."/>
            <person name="Liu W."/>
        </authorList>
    </citation>
    <scope>NUCLEOTIDE SEQUENCE [LARGE SCALE GENOMIC DNA]</scope>
    <source>
        <strain evidence="12">CMCC(F)T1i</strain>
    </source>
</reference>
<dbReference type="CDD" id="cd09617">
    <property type="entry name" value="Peptidase_C12_UCH37_BAP1"/>
    <property type="match status" value="1"/>
</dbReference>
<accession>A0A178F7E9</accession>
<dbReference type="FunFam" id="3.40.532.10:FF:000009">
    <property type="entry name" value="Ubiquitin carboxyl-terminal hydrolase"/>
    <property type="match status" value="1"/>
</dbReference>
<comment type="similarity">
    <text evidence="2 7 8">Belongs to the peptidase C12 family.</text>
</comment>
<protein>
    <recommendedName>
        <fullName evidence="8">Ubiquitin carboxyl-terminal hydrolase</fullName>
        <ecNumber evidence="8">3.4.19.12</ecNumber>
    </recommendedName>
</protein>
<proteinExistence type="inferred from homology"/>
<dbReference type="GO" id="GO:0005737">
    <property type="term" value="C:cytoplasm"/>
    <property type="evidence" value="ECO:0007669"/>
    <property type="project" value="TreeGrafter"/>
</dbReference>
<evidence type="ECO:0000256" key="5">
    <source>
        <dbReference type="ARBA" id="ARBA00022801"/>
    </source>
</evidence>
<dbReference type="PRINTS" id="PR00707">
    <property type="entry name" value="UBCTHYDRLASE"/>
</dbReference>
<dbReference type="VEuPathDB" id="FungiDB:TERG_08077"/>
<dbReference type="EMBL" id="LHPM01000007">
    <property type="protein sequence ID" value="OAL68422.1"/>
    <property type="molecule type" value="Genomic_DNA"/>
</dbReference>
<dbReference type="EC" id="3.4.19.12" evidence="8"/>
<dbReference type="PROSITE" id="PS52048">
    <property type="entry name" value="UCH_DOMAIN"/>
    <property type="match status" value="1"/>
</dbReference>
<keyword evidence="9" id="KW-1133">Transmembrane helix</keyword>
<dbReference type="PANTHER" id="PTHR10589">
    <property type="entry name" value="UBIQUITIN CARBOXYL-TERMINAL HYDROLASE"/>
    <property type="match status" value="1"/>
</dbReference>
<dbReference type="InterPro" id="IPR036959">
    <property type="entry name" value="Peptidase_C12_UCH_sf"/>
</dbReference>
<evidence type="ECO:0000256" key="4">
    <source>
        <dbReference type="ARBA" id="ARBA00022786"/>
    </source>
</evidence>
<comment type="catalytic activity">
    <reaction evidence="1 7 8">
        <text>Thiol-dependent hydrolysis of ester, thioester, amide, peptide and isopeptide bonds formed by the C-terminal Gly of ubiquitin (a 76-residue protein attached to proteins as an intracellular targeting signal).</text>
        <dbReference type="EC" id="3.4.19.12"/>
    </reaction>
</comment>
<keyword evidence="6 7" id="KW-0788">Thiol protease</keyword>
<name>A0A178F7E9_TRIRU</name>
<evidence type="ECO:0000256" key="2">
    <source>
        <dbReference type="ARBA" id="ARBA00009326"/>
    </source>
</evidence>
<dbReference type="Pfam" id="PF18031">
    <property type="entry name" value="UCH_C"/>
    <property type="match status" value="1"/>
</dbReference>
<keyword evidence="9" id="KW-0472">Membrane</keyword>
<feature type="domain" description="UCH catalytic" evidence="10">
    <location>
        <begin position="307"/>
        <end position="539"/>
    </location>
</feature>
<dbReference type="Proteomes" id="UP000243015">
    <property type="component" value="Unassembled WGS sequence"/>
</dbReference>
<feature type="site" description="Important for enzyme activity" evidence="7">
    <location>
        <position position="493"/>
    </location>
</feature>
<dbReference type="InterPro" id="IPR041507">
    <property type="entry name" value="UCH_C"/>
</dbReference>
<dbReference type="Pfam" id="PF01088">
    <property type="entry name" value="Peptidase_C12"/>
    <property type="match status" value="1"/>
</dbReference>
<keyword evidence="4 7" id="KW-0833">Ubl conjugation pathway</keyword>
<feature type="active site" description="Proton donor" evidence="7">
    <location>
        <position position="478"/>
    </location>
</feature>
<dbReference type="GO" id="GO:0016579">
    <property type="term" value="P:protein deubiquitination"/>
    <property type="evidence" value="ECO:0007669"/>
    <property type="project" value="TreeGrafter"/>
</dbReference>
<keyword evidence="5 7" id="KW-0378">Hydrolase</keyword>
<evidence type="ECO:0000256" key="6">
    <source>
        <dbReference type="ARBA" id="ARBA00022807"/>
    </source>
</evidence>
<keyword evidence="3 7" id="KW-0645">Protease</keyword>
<dbReference type="VEuPathDB" id="FungiDB:TERG_08078"/>
<dbReference type="GO" id="GO:0004843">
    <property type="term" value="F:cysteine-type deubiquitinase activity"/>
    <property type="evidence" value="ECO:0007669"/>
    <property type="project" value="UniProtKB-UniRule"/>
</dbReference>
<feature type="site" description="Transition state stabilizer" evidence="7">
    <location>
        <position position="388"/>
    </location>
</feature>
<evidence type="ECO:0000256" key="3">
    <source>
        <dbReference type="ARBA" id="ARBA00022670"/>
    </source>
</evidence>
<dbReference type="InterPro" id="IPR001578">
    <property type="entry name" value="Peptidase_C12_UCH"/>
</dbReference>
<dbReference type="PANTHER" id="PTHR10589:SF16">
    <property type="entry name" value="UBIQUITIN CARBOXYL-TERMINAL HYDROLASE ISOZYME L5"/>
    <property type="match status" value="1"/>
</dbReference>